<dbReference type="GO" id="GO:0044718">
    <property type="term" value="P:siderophore transmembrane transport"/>
    <property type="evidence" value="ECO:0007669"/>
    <property type="project" value="TreeGrafter"/>
</dbReference>
<feature type="chain" id="PRO_5005268807" evidence="12">
    <location>
        <begin position="22"/>
        <end position="1055"/>
    </location>
</feature>
<evidence type="ECO:0000256" key="9">
    <source>
        <dbReference type="ARBA" id="ARBA00023237"/>
    </source>
</evidence>
<evidence type="ECO:0000313" key="16">
    <source>
        <dbReference type="Proteomes" id="UP000036166"/>
    </source>
</evidence>
<evidence type="ECO:0000256" key="12">
    <source>
        <dbReference type="SAM" id="SignalP"/>
    </source>
</evidence>
<dbReference type="GO" id="GO:0015344">
    <property type="term" value="F:siderophore uptake transmembrane transporter activity"/>
    <property type="evidence" value="ECO:0007669"/>
    <property type="project" value="TreeGrafter"/>
</dbReference>
<reference evidence="15 16" key="1">
    <citation type="submission" date="2015-06" db="EMBL/GenBank/DDBJ databases">
        <title>Draft Genome Sequence of Parabacteroides goldsteinii with Putative Novel Metallo-Beta-Lactamases Isolated from a Blood Culture from a Human Patient.</title>
        <authorList>
            <person name="Krogh T.J."/>
            <person name="Agergaard C.N."/>
            <person name="Moller-Jensen J."/>
            <person name="Justesen U.S."/>
        </authorList>
    </citation>
    <scope>NUCLEOTIDE SEQUENCE [LARGE SCALE GENOMIC DNA]</scope>
    <source>
        <strain evidence="15 16">910340</strain>
    </source>
</reference>
<organism evidence="15 16">
    <name type="scientific">Parabacteroides goldsteinii</name>
    <dbReference type="NCBI Taxonomy" id="328812"/>
    <lineage>
        <taxon>Bacteria</taxon>
        <taxon>Pseudomonadati</taxon>
        <taxon>Bacteroidota</taxon>
        <taxon>Bacteroidia</taxon>
        <taxon>Bacteroidales</taxon>
        <taxon>Tannerellaceae</taxon>
        <taxon>Parabacteroides</taxon>
    </lineage>
</organism>
<dbReference type="Pfam" id="PF00593">
    <property type="entry name" value="TonB_dep_Rec_b-barrel"/>
    <property type="match status" value="1"/>
</dbReference>
<evidence type="ECO:0000256" key="4">
    <source>
        <dbReference type="ARBA" id="ARBA00022692"/>
    </source>
</evidence>
<keyword evidence="6 11" id="KW-0798">TonB box</keyword>
<dbReference type="Gene3D" id="2.40.170.20">
    <property type="entry name" value="TonB-dependent receptor, beta-barrel domain"/>
    <property type="match status" value="1"/>
</dbReference>
<dbReference type="Pfam" id="PF13715">
    <property type="entry name" value="CarbopepD_reg_2"/>
    <property type="match status" value="1"/>
</dbReference>
<keyword evidence="4 10" id="KW-0812">Transmembrane</keyword>
<evidence type="ECO:0000256" key="10">
    <source>
        <dbReference type="PROSITE-ProRule" id="PRU01360"/>
    </source>
</evidence>
<dbReference type="Gene3D" id="2.170.130.10">
    <property type="entry name" value="TonB-dependent receptor, plug domain"/>
    <property type="match status" value="1"/>
</dbReference>
<gene>
    <name evidence="15" type="ORF">ACM15_26180</name>
</gene>
<keyword evidence="8" id="KW-0675">Receptor</keyword>
<dbReference type="InterPro" id="IPR036942">
    <property type="entry name" value="Beta-barrel_TonB_sf"/>
</dbReference>
<dbReference type="InterPro" id="IPR000531">
    <property type="entry name" value="Beta-barrel_TonB"/>
</dbReference>
<evidence type="ECO:0000256" key="6">
    <source>
        <dbReference type="ARBA" id="ARBA00023077"/>
    </source>
</evidence>
<dbReference type="InterPro" id="IPR039426">
    <property type="entry name" value="TonB-dep_rcpt-like"/>
</dbReference>
<dbReference type="PANTHER" id="PTHR30069">
    <property type="entry name" value="TONB-DEPENDENT OUTER MEMBRANE RECEPTOR"/>
    <property type="match status" value="1"/>
</dbReference>
<dbReference type="EMBL" id="LFJV01000154">
    <property type="protein sequence ID" value="KMM30763.1"/>
    <property type="molecule type" value="Genomic_DNA"/>
</dbReference>
<dbReference type="InterPro" id="IPR008969">
    <property type="entry name" value="CarboxyPept-like_regulatory"/>
</dbReference>
<keyword evidence="3 10" id="KW-1134">Transmembrane beta strand</keyword>
<evidence type="ECO:0000256" key="3">
    <source>
        <dbReference type="ARBA" id="ARBA00022452"/>
    </source>
</evidence>
<evidence type="ECO:0000256" key="8">
    <source>
        <dbReference type="ARBA" id="ARBA00023170"/>
    </source>
</evidence>
<evidence type="ECO:0000256" key="2">
    <source>
        <dbReference type="ARBA" id="ARBA00022448"/>
    </source>
</evidence>
<feature type="domain" description="TonB-dependent receptor-like beta-barrel" evidence="13">
    <location>
        <begin position="457"/>
        <end position="866"/>
    </location>
</feature>
<evidence type="ECO:0000259" key="14">
    <source>
        <dbReference type="Pfam" id="PF07715"/>
    </source>
</evidence>
<dbReference type="SUPFAM" id="SSF49464">
    <property type="entry name" value="Carboxypeptidase regulatory domain-like"/>
    <property type="match status" value="1"/>
</dbReference>
<dbReference type="RefSeq" id="WP_007652630.1">
    <property type="nucleotide sequence ID" value="NZ_CAQKJO010000069.1"/>
</dbReference>
<comment type="subcellular location">
    <subcellularLocation>
        <location evidence="1 10">Cell outer membrane</location>
        <topology evidence="1 10">Multi-pass membrane protein</topology>
    </subcellularLocation>
</comment>
<dbReference type="InterPro" id="IPR012910">
    <property type="entry name" value="Plug_dom"/>
</dbReference>
<dbReference type="InterPro" id="IPR023997">
    <property type="entry name" value="TonB-dep_OMP_SusC/RagA_CS"/>
</dbReference>
<feature type="signal peptide" evidence="12">
    <location>
        <begin position="1"/>
        <end position="21"/>
    </location>
</feature>
<dbReference type="PATRIC" id="fig|328812.4.peg.1369"/>
<evidence type="ECO:0000259" key="13">
    <source>
        <dbReference type="Pfam" id="PF00593"/>
    </source>
</evidence>
<dbReference type="SUPFAM" id="SSF56935">
    <property type="entry name" value="Porins"/>
    <property type="match status" value="1"/>
</dbReference>
<evidence type="ECO:0000313" key="15">
    <source>
        <dbReference type="EMBL" id="KMM30763.1"/>
    </source>
</evidence>
<sequence>MMKKFTFILLCLVIGISTVVAQNTKVAGSVISADDGLPVIGASIVVKGTMVGTVTDYDGNFTLEVPSNGKVLIVSYVGMLTQEVPVSPNVRVVLKSDTQNLDEVVVTAMGISKEKKALGYAVQDVKGEKLTQAANSNLAGALQGKVSGLDIKPSSGMPGASSQITIRGARSFSGDNTPLYVIDGMPVTSTPDVDTDLQNNGSVSGADFANRAVDIDPNDIESINILKGQAASALYGIRASNGVIVITTKSGKGLAKGKPQISFSSNLSFDVIGRLPEFQKTYAQGASGKYSPTNSLSWGPKITDLPNDPTYGGNTSNAYTKEYGNHEGMYYQPQRAAAGLDPWTTPQAYDNAKDFFDTGVTWSNSINVAQALDKSSYSVSLGNTHQDGIIPSTGMDRYNVKVSAETKLHDNWTTGFIGNYITTAIDKAVTSGNGLLRTVYSAPPNYDLAGIPSHIAGDPYTQNSFRGAFDQAYWAMDNNKFTENTNRFFGNAYANYKTKFGTTDHTLNVRYMFGVDSYTTDYVDSYGYGSNTGGGKGQIENYGWTNATYNSLLTINYDWNINEDWGLNVVAGNEVIQSNRGKYYEYGTGYNFPGWNHIDNATTQSTSSEHWKKRTVGFFGNVSASYKNMLYLTVTGRQDYVSSMPRGNRAFFYPSVSAGFILTELDALKNDVVNHAKIRASYAEVGQAGDFRENFYSVPTYGGGFYSLTPILYPINGSNGYTPYYKIYDPNLKPQNTRSYELGTDLSFFDNLVTLNYTFSRQNVKDQIFDVPLASSTGAGKLVTNGGKLHTNVHEITLSFNPIRTRDINWDFGFNWTKMDNYVDELAPGVENISLGGYVTPQVRAAAGEKYPVIYGVGYKRDANGNRLVDENGLPIAGEAQVIGKVSPDFIMGFNTTLRLWDCTISAVLDWKQGGQMYSRTSGLADYYGVSKRTENREGTIIFDGYKEDGTKNDIGITGANAQQEYYSILNNIDESSIYDNSFIKLREVAVSYPVFKSNWMQVTLNVFARNVLIWAQVPDLDPEASQGNNNMSGAFEDYSMPQTASYGFGVNVKF</sequence>
<dbReference type="FunFam" id="2.170.130.10:FF:000023">
    <property type="entry name" value="SusC/RagA family TonB-linked outer membrane protein"/>
    <property type="match status" value="1"/>
</dbReference>
<dbReference type="GO" id="GO:0009279">
    <property type="term" value="C:cell outer membrane"/>
    <property type="evidence" value="ECO:0007669"/>
    <property type="project" value="UniProtKB-SubCell"/>
</dbReference>
<dbReference type="PANTHER" id="PTHR30069:SF29">
    <property type="entry name" value="HEMOGLOBIN AND HEMOGLOBIN-HAPTOGLOBIN-BINDING PROTEIN 1-RELATED"/>
    <property type="match status" value="1"/>
</dbReference>
<dbReference type="Proteomes" id="UP000036166">
    <property type="component" value="Unassembled WGS sequence"/>
</dbReference>
<comment type="caution">
    <text evidence="15">The sequence shown here is derived from an EMBL/GenBank/DDBJ whole genome shotgun (WGS) entry which is preliminary data.</text>
</comment>
<accession>A0A0J6CCC0</accession>
<dbReference type="InterPro" id="IPR037066">
    <property type="entry name" value="Plug_dom_sf"/>
</dbReference>
<dbReference type="NCBIfam" id="TIGR04057">
    <property type="entry name" value="SusC_RagA_signa"/>
    <property type="match status" value="1"/>
</dbReference>
<feature type="domain" description="TonB-dependent receptor plug" evidence="14">
    <location>
        <begin position="116"/>
        <end position="243"/>
    </location>
</feature>
<dbReference type="NCBIfam" id="TIGR04056">
    <property type="entry name" value="OMP_RagA_SusC"/>
    <property type="match status" value="1"/>
</dbReference>
<name>A0A0J6CCC0_9BACT</name>
<dbReference type="AlphaFoldDB" id="A0A0J6CCC0"/>
<evidence type="ECO:0000256" key="5">
    <source>
        <dbReference type="ARBA" id="ARBA00022729"/>
    </source>
</evidence>
<evidence type="ECO:0000256" key="7">
    <source>
        <dbReference type="ARBA" id="ARBA00023136"/>
    </source>
</evidence>
<keyword evidence="5 12" id="KW-0732">Signal</keyword>
<dbReference type="Gene3D" id="2.60.40.1120">
    <property type="entry name" value="Carboxypeptidase-like, regulatory domain"/>
    <property type="match status" value="1"/>
</dbReference>
<proteinExistence type="inferred from homology"/>
<evidence type="ECO:0000256" key="11">
    <source>
        <dbReference type="RuleBase" id="RU003357"/>
    </source>
</evidence>
<protein>
    <submittedName>
        <fullName evidence="15">Membrane protein</fullName>
    </submittedName>
</protein>
<keyword evidence="2 10" id="KW-0813">Transport</keyword>
<keyword evidence="9 10" id="KW-0998">Cell outer membrane</keyword>
<dbReference type="PROSITE" id="PS52016">
    <property type="entry name" value="TONB_DEPENDENT_REC_3"/>
    <property type="match status" value="1"/>
</dbReference>
<keyword evidence="7 10" id="KW-0472">Membrane</keyword>
<dbReference type="Pfam" id="PF07715">
    <property type="entry name" value="Plug"/>
    <property type="match status" value="1"/>
</dbReference>
<dbReference type="InterPro" id="IPR023996">
    <property type="entry name" value="TonB-dep_OMP_SusC/RagA"/>
</dbReference>
<comment type="similarity">
    <text evidence="10 11">Belongs to the TonB-dependent receptor family.</text>
</comment>
<evidence type="ECO:0000256" key="1">
    <source>
        <dbReference type="ARBA" id="ARBA00004571"/>
    </source>
</evidence>